<evidence type="ECO:0000256" key="3">
    <source>
        <dbReference type="ARBA" id="ARBA00022574"/>
    </source>
</evidence>
<dbReference type="PANTHER" id="PTHR18763:SF0">
    <property type="entry name" value="WD REPEAT-CONTAINING PROTEIN 18"/>
    <property type="match status" value="1"/>
</dbReference>
<dbReference type="InterPro" id="IPR001680">
    <property type="entry name" value="WD40_rpt"/>
</dbReference>
<dbReference type="InParanoid" id="A0A4S2N2J5"/>
<comment type="subunit">
    <text evidence="6">Component of the RIX1 complex, composed of IPI1, RIX1/IPI2 and IPI3 in a 1:2:2 stoichiometry. The complex interacts (via RIX1) with MDN1 (via its hexameric AAA ATPase ring) and the pre-60S ribosome particles.</text>
</comment>
<dbReference type="OrthoDB" id="756370at2759"/>
<evidence type="ECO:0000256" key="5">
    <source>
        <dbReference type="PROSITE-ProRule" id="PRU00221"/>
    </source>
</evidence>
<dbReference type="PROSITE" id="PS50294">
    <property type="entry name" value="WD_REPEATS_REGION"/>
    <property type="match status" value="1"/>
</dbReference>
<evidence type="ECO:0000256" key="6">
    <source>
        <dbReference type="RuleBase" id="RU369067"/>
    </source>
</evidence>
<dbReference type="SUPFAM" id="SSF50978">
    <property type="entry name" value="WD40 repeat-like"/>
    <property type="match status" value="1"/>
</dbReference>
<feature type="repeat" description="WD" evidence="5">
    <location>
        <begin position="286"/>
        <end position="327"/>
    </location>
</feature>
<dbReference type="PROSITE" id="PS50082">
    <property type="entry name" value="WD_REPEATS_2"/>
    <property type="match status" value="3"/>
</dbReference>
<dbReference type="GO" id="GO:0005656">
    <property type="term" value="C:nuclear pre-replicative complex"/>
    <property type="evidence" value="ECO:0007669"/>
    <property type="project" value="TreeGrafter"/>
</dbReference>
<feature type="repeat" description="WD" evidence="5">
    <location>
        <begin position="183"/>
        <end position="224"/>
    </location>
</feature>
<accession>A0A4S2N2J5</accession>
<feature type="repeat" description="WD" evidence="5">
    <location>
        <begin position="133"/>
        <end position="163"/>
    </location>
</feature>
<dbReference type="InterPro" id="IPR015943">
    <property type="entry name" value="WD40/YVTN_repeat-like_dom_sf"/>
</dbReference>
<dbReference type="Proteomes" id="UP000298138">
    <property type="component" value="Unassembled WGS sequence"/>
</dbReference>
<dbReference type="Gene3D" id="2.130.10.10">
    <property type="entry name" value="YVTN repeat-like/Quinoprotein amine dehydrogenase"/>
    <property type="match status" value="2"/>
</dbReference>
<dbReference type="InterPro" id="IPR036322">
    <property type="entry name" value="WD40_repeat_dom_sf"/>
</dbReference>
<organism evidence="7 8">
    <name type="scientific">Ascodesmis nigricans</name>
    <dbReference type="NCBI Taxonomy" id="341454"/>
    <lineage>
        <taxon>Eukaryota</taxon>
        <taxon>Fungi</taxon>
        <taxon>Dikarya</taxon>
        <taxon>Ascomycota</taxon>
        <taxon>Pezizomycotina</taxon>
        <taxon>Pezizomycetes</taxon>
        <taxon>Pezizales</taxon>
        <taxon>Ascodesmidaceae</taxon>
        <taxon>Ascodesmis</taxon>
    </lineage>
</organism>
<comment type="similarity">
    <text evidence="2 6">Belongs to the WD repeat IPI3/WDR18 family.</text>
</comment>
<dbReference type="STRING" id="341454.A0A4S2N2J5"/>
<dbReference type="GO" id="GO:0120330">
    <property type="term" value="C:rixosome complex"/>
    <property type="evidence" value="ECO:0007669"/>
    <property type="project" value="UniProtKB-UniRule"/>
</dbReference>
<keyword evidence="6" id="KW-0539">Nucleus</keyword>
<keyword evidence="3 5" id="KW-0853">WD repeat</keyword>
<dbReference type="PANTHER" id="PTHR18763">
    <property type="entry name" value="WD-REPEAT PROTEIN 18"/>
    <property type="match status" value="1"/>
</dbReference>
<keyword evidence="6" id="KW-0698">rRNA processing</keyword>
<evidence type="ECO:0000313" key="8">
    <source>
        <dbReference type="Proteomes" id="UP000298138"/>
    </source>
</evidence>
<dbReference type="AlphaFoldDB" id="A0A4S2N2J5"/>
<protein>
    <recommendedName>
        <fullName evidence="6">Pre-rRNA-processing protein IPI3</fullName>
    </recommendedName>
</protein>
<sequence length="469" mass="50550">MLHEHLLLAATHHLTDSADVPSLSFHDLHTATPLGSFKRSNTRCVALTKSHLFAAQTDKAVVNVYALGDGKKDGKGAGIAGTGVTGQLETTVSFPEKVSALAASRGGEFVAVGTEGGRVYVWEVASGRFTTTPLPHLQSITTLSFSPDTTHLYTGSSDTTIQVHSLLSLLSPGATPTKPLQVLTRHRLEITALLPTHTSHLLFTSSLDSSIILWSPLTGQPLRTFLLPSPAHTLTLDPTDRALYCGTPTGIITLDLHHPLTSSSTPYTQPHSPDSDIPVTIPAEQLWVHTSPITALSISAEGNLLIAGTQEGKVGVWDVATGRLFRQIADMKAPVKDVVGMPPREMAGEVEARTECPVIVKPMFEAVLSAAGGREVAQGYVVKVRLVGGVEGLGEEEWGSSFEVQRDLEVVENGARRMRRLGEDVEGRRKVEKLERELESVYEAYERLSSVQKRTWEALVEKVGEGMGK</sequence>
<dbReference type="SMART" id="SM00320">
    <property type="entry name" value="WD40"/>
    <property type="match status" value="4"/>
</dbReference>
<name>A0A4S2N2J5_9PEZI</name>
<dbReference type="InterPro" id="IPR045227">
    <property type="entry name" value="WDR18/Ipi3/RID3"/>
</dbReference>
<keyword evidence="8" id="KW-1185">Reference proteome</keyword>
<dbReference type="GO" id="GO:0006261">
    <property type="term" value="P:DNA-templated DNA replication"/>
    <property type="evidence" value="ECO:0007669"/>
    <property type="project" value="TreeGrafter"/>
</dbReference>
<comment type="subcellular location">
    <subcellularLocation>
        <location evidence="6">Nucleus</location>
    </subcellularLocation>
</comment>
<dbReference type="EMBL" id="ML220114">
    <property type="protein sequence ID" value="TGZ83340.1"/>
    <property type="molecule type" value="Genomic_DNA"/>
</dbReference>
<keyword evidence="4" id="KW-0677">Repeat</keyword>
<dbReference type="FunCoup" id="A0A4S2N2J5">
    <property type="interactions" value="422"/>
</dbReference>
<evidence type="ECO:0000313" key="7">
    <source>
        <dbReference type="EMBL" id="TGZ83340.1"/>
    </source>
</evidence>
<reference evidence="7 8" key="1">
    <citation type="submission" date="2019-04" db="EMBL/GenBank/DDBJ databases">
        <title>Comparative genomics and transcriptomics to analyze fruiting body development in filamentous ascomycetes.</title>
        <authorList>
            <consortium name="DOE Joint Genome Institute"/>
            <person name="Lutkenhaus R."/>
            <person name="Traeger S."/>
            <person name="Breuer J."/>
            <person name="Kuo A."/>
            <person name="Lipzen A."/>
            <person name="Pangilinan J."/>
            <person name="Dilworth D."/>
            <person name="Sandor L."/>
            <person name="Poggeler S."/>
            <person name="Barry K."/>
            <person name="Grigoriev I.V."/>
            <person name="Nowrousian M."/>
        </authorList>
    </citation>
    <scope>NUCLEOTIDE SEQUENCE [LARGE SCALE GENOMIC DNA]</scope>
    <source>
        <strain evidence="7 8">CBS 389.68</strain>
    </source>
</reference>
<evidence type="ECO:0000256" key="2">
    <source>
        <dbReference type="ARBA" id="ARBA00010143"/>
    </source>
</evidence>
<dbReference type="GO" id="GO:0006364">
    <property type="term" value="P:rRNA processing"/>
    <property type="evidence" value="ECO:0007669"/>
    <property type="project" value="UniProtKB-UniRule"/>
</dbReference>
<gene>
    <name evidence="7" type="ORF">EX30DRAFT_394560</name>
</gene>
<comment type="function">
    <text evidence="1 6">Component of the RIX1 complex required for processing of ITS2 sequences from 35S pre-rRNA.</text>
</comment>
<evidence type="ECO:0000256" key="1">
    <source>
        <dbReference type="ARBA" id="ARBA00002355"/>
    </source>
</evidence>
<dbReference type="Pfam" id="PF00400">
    <property type="entry name" value="WD40"/>
    <property type="match status" value="3"/>
</dbReference>
<evidence type="ECO:0000256" key="4">
    <source>
        <dbReference type="ARBA" id="ARBA00022737"/>
    </source>
</evidence>
<proteinExistence type="inferred from homology"/>